<accession>A0A940MCH8</accession>
<keyword evidence="2" id="KW-1185">Reference proteome</keyword>
<evidence type="ECO:0000313" key="2">
    <source>
        <dbReference type="Proteomes" id="UP000670475"/>
    </source>
</evidence>
<dbReference type="Pfam" id="PF07485">
    <property type="entry name" value="DUF1529"/>
    <property type="match status" value="2"/>
</dbReference>
<dbReference type="AlphaFoldDB" id="A0A940MCH8"/>
<protein>
    <submittedName>
        <fullName evidence="1">DUF1259 domain-containing protein</fullName>
    </submittedName>
</protein>
<dbReference type="PROSITE" id="PS51318">
    <property type="entry name" value="TAT"/>
    <property type="match status" value="1"/>
</dbReference>
<dbReference type="InterPro" id="IPR011094">
    <property type="entry name" value="Uncharacterised_LppY/LpqO"/>
</dbReference>
<evidence type="ECO:0000313" key="1">
    <source>
        <dbReference type="EMBL" id="MBP0458749.1"/>
    </source>
</evidence>
<dbReference type="RefSeq" id="WP_209340497.1">
    <property type="nucleotide sequence ID" value="NZ_JAGIQL010000050.1"/>
</dbReference>
<dbReference type="InterPro" id="IPR006311">
    <property type="entry name" value="TAT_signal"/>
</dbReference>
<reference evidence="1" key="1">
    <citation type="submission" date="2021-03" db="EMBL/GenBank/DDBJ databases">
        <title>Whole genome sequence of Streptomyces bomunensis MMS17-BM035.</title>
        <authorList>
            <person name="Lee J.H."/>
        </authorList>
    </citation>
    <scope>NUCLEOTIDE SEQUENCE</scope>
    <source>
        <strain evidence="1">MMS17-BM035</strain>
    </source>
</reference>
<comment type="caution">
    <text evidence="1">The sequence shown here is derived from an EMBL/GenBank/DDBJ whole genome shotgun (WGS) entry which is preliminary data.</text>
</comment>
<proteinExistence type="predicted"/>
<name>A0A940MCH8_9ACTN</name>
<organism evidence="1 2">
    <name type="scientific">Streptomyces montanisoli</name>
    <dbReference type="NCBI Taxonomy" id="2798581"/>
    <lineage>
        <taxon>Bacteria</taxon>
        <taxon>Bacillati</taxon>
        <taxon>Actinomycetota</taxon>
        <taxon>Actinomycetes</taxon>
        <taxon>Kitasatosporales</taxon>
        <taxon>Streptomycetaceae</taxon>
        <taxon>Streptomyces</taxon>
    </lineage>
</organism>
<dbReference type="EMBL" id="JAGIQL010000050">
    <property type="protein sequence ID" value="MBP0458749.1"/>
    <property type="molecule type" value="Genomic_DNA"/>
</dbReference>
<sequence>MADDRQQDPRSRFIPSRRRVLTVAALAPVLTGVPAEAGALPTAPPRSTAVRPVTTRLAEWEDVRDALGRPGDMKRFMYHTPFPRRDLAVQSQGVRITPELALGTHVSFVRYADRSTLLMGDTVVTEPELQGFIDALLRHGIMPTAIHKHLLAHSPQVWWVHVHAHGNDPVAVARGLRAAFDGTGTPPAEPATATAPAAVDLDTAAIDTALGVKGYADAEVYKCVFVRRETITDGHVVLPPGLGATTSANFQPLGGGRAALSADLAMIASEVQPVLVALRQGGIELVELHHHNLTDEPRLFFLHVWAVGDAVKLAAALHRAVDTTNVAPMAAGVVGS</sequence>
<gene>
    <name evidence="1" type="ORF">JFN87_14750</name>
</gene>
<dbReference type="Proteomes" id="UP000670475">
    <property type="component" value="Unassembled WGS sequence"/>
</dbReference>